<evidence type="ECO:0000313" key="1">
    <source>
        <dbReference type="EMBL" id="GIX93639.1"/>
    </source>
</evidence>
<organism evidence="1 2">
    <name type="scientific">Caerostris darwini</name>
    <dbReference type="NCBI Taxonomy" id="1538125"/>
    <lineage>
        <taxon>Eukaryota</taxon>
        <taxon>Metazoa</taxon>
        <taxon>Ecdysozoa</taxon>
        <taxon>Arthropoda</taxon>
        <taxon>Chelicerata</taxon>
        <taxon>Arachnida</taxon>
        <taxon>Araneae</taxon>
        <taxon>Araneomorphae</taxon>
        <taxon>Entelegynae</taxon>
        <taxon>Araneoidea</taxon>
        <taxon>Araneidae</taxon>
        <taxon>Caerostris</taxon>
    </lineage>
</organism>
<dbReference type="AlphaFoldDB" id="A0AAV4P9B4"/>
<gene>
    <name evidence="1" type="ORF">CDAR_15041</name>
</gene>
<accession>A0AAV4P9B4</accession>
<proteinExistence type="predicted"/>
<keyword evidence="2" id="KW-1185">Reference proteome</keyword>
<comment type="caution">
    <text evidence="1">The sequence shown here is derived from an EMBL/GenBank/DDBJ whole genome shotgun (WGS) entry which is preliminary data.</text>
</comment>
<protein>
    <submittedName>
        <fullName evidence="1">Uncharacterized protein</fullName>
    </submittedName>
</protein>
<dbReference type="EMBL" id="BPLQ01002526">
    <property type="protein sequence ID" value="GIX93639.1"/>
    <property type="molecule type" value="Genomic_DNA"/>
</dbReference>
<dbReference type="Proteomes" id="UP001054837">
    <property type="component" value="Unassembled WGS sequence"/>
</dbReference>
<name>A0AAV4P9B4_9ARAC</name>
<evidence type="ECO:0000313" key="2">
    <source>
        <dbReference type="Proteomes" id="UP001054837"/>
    </source>
</evidence>
<reference evidence="1 2" key="1">
    <citation type="submission" date="2021-06" db="EMBL/GenBank/DDBJ databases">
        <title>Caerostris darwini draft genome.</title>
        <authorList>
            <person name="Kono N."/>
            <person name="Arakawa K."/>
        </authorList>
    </citation>
    <scope>NUCLEOTIDE SEQUENCE [LARGE SCALE GENOMIC DNA]</scope>
</reference>
<sequence length="85" mass="10056">MVNSKALKEEWARFIYYPFRNYTQQWQADILESQRSSRRNLQRRRVEGEVAEQKSHETTFSLLRGCRQHKIASSTQGKPASLGQR</sequence>